<proteinExistence type="predicted"/>
<dbReference type="Proteomes" id="UP001272515">
    <property type="component" value="Unassembled WGS sequence"/>
</dbReference>
<dbReference type="PANTHER" id="PTHR31435:SF10">
    <property type="entry name" value="BSR4717 PROTEIN"/>
    <property type="match status" value="1"/>
</dbReference>
<organism evidence="3 4">
    <name type="scientific">Veillonella absiana</name>
    <dbReference type="NCBI Taxonomy" id="3079305"/>
    <lineage>
        <taxon>Bacteria</taxon>
        <taxon>Bacillati</taxon>
        <taxon>Bacillota</taxon>
        <taxon>Negativicutes</taxon>
        <taxon>Veillonellales</taxon>
        <taxon>Veillonellaceae</taxon>
        <taxon>Veillonella</taxon>
    </lineage>
</organism>
<keyword evidence="3" id="KW-0012">Acyltransferase</keyword>
<feature type="domain" description="N-acetyltransferase" evidence="2">
    <location>
        <begin position="9"/>
        <end position="98"/>
    </location>
</feature>
<dbReference type="InterPro" id="IPR031165">
    <property type="entry name" value="GNAT_YJDJ"/>
</dbReference>
<accession>A0ABU3Z699</accession>
<reference evidence="3 4" key="1">
    <citation type="submission" date="2023-10" db="EMBL/GenBank/DDBJ databases">
        <title>Veillonella sp. nov., isolated from a pig farm feces dump.</title>
        <authorList>
            <person name="Chang Y.-H."/>
        </authorList>
    </citation>
    <scope>NUCLEOTIDE SEQUENCE [LARGE SCALE GENOMIC DNA]</scope>
    <source>
        <strain evidence="3 4">YH-vei2233</strain>
    </source>
</reference>
<dbReference type="PROSITE" id="PS51186">
    <property type="entry name" value="GNAT"/>
    <property type="match status" value="1"/>
</dbReference>
<feature type="domain" description="N-acetyltransferase" evidence="1">
    <location>
        <begin position="1"/>
        <end position="99"/>
    </location>
</feature>
<dbReference type="Pfam" id="PF14542">
    <property type="entry name" value="Acetyltransf_CG"/>
    <property type="match status" value="1"/>
</dbReference>
<evidence type="ECO:0000313" key="4">
    <source>
        <dbReference type="Proteomes" id="UP001272515"/>
    </source>
</evidence>
<dbReference type="PROSITE" id="PS51729">
    <property type="entry name" value="GNAT_YJDJ"/>
    <property type="match status" value="1"/>
</dbReference>
<dbReference type="Gene3D" id="3.40.630.30">
    <property type="match status" value="1"/>
</dbReference>
<dbReference type="PANTHER" id="PTHR31435">
    <property type="entry name" value="PROTEIN NATD1"/>
    <property type="match status" value="1"/>
</dbReference>
<keyword evidence="4" id="KW-1185">Reference proteome</keyword>
<dbReference type="InterPro" id="IPR045057">
    <property type="entry name" value="Gcn5-rel_NAT"/>
</dbReference>
<dbReference type="RefSeq" id="WP_295192875.1">
    <property type="nucleotide sequence ID" value="NZ_JAWJZA010000010.1"/>
</dbReference>
<sequence>MLDLIITVHDEANVGEIHAYTQDNVLAGRITYVKNDAHHITIEHTYVEEAFNGQGVGGQLVKAAIEYCEANNIKITPVCPYVVHYFEKHADEVASVLYK</sequence>
<evidence type="ECO:0000313" key="3">
    <source>
        <dbReference type="EMBL" id="MDV5087442.1"/>
    </source>
</evidence>
<name>A0ABU3Z699_9FIRM</name>
<dbReference type="GO" id="GO:0016746">
    <property type="term" value="F:acyltransferase activity"/>
    <property type="evidence" value="ECO:0007669"/>
    <property type="project" value="UniProtKB-KW"/>
</dbReference>
<keyword evidence="3" id="KW-0808">Transferase</keyword>
<gene>
    <name evidence="3" type="ORF">RVY80_01050</name>
</gene>
<dbReference type="InterPro" id="IPR016181">
    <property type="entry name" value="Acyl_CoA_acyltransferase"/>
</dbReference>
<dbReference type="SUPFAM" id="SSF55729">
    <property type="entry name" value="Acyl-CoA N-acyltransferases (Nat)"/>
    <property type="match status" value="1"/>
</dbReference>
<comment type="caution">
    <text evidence="3">The sequence shown here is derived from an EMBL/GenBank/DDBJ whole genome shotgun (WGS) entry which is preliminary data.</text>
</comment>
<dbReference type="EMBL" id="JAWJZB010000001">
    <property type="protein sequence ID" value="MDV5087442.1"/>
    <property type="molecule type" value="Genomic_DNA"/>
</dbReference>
<protein>
    <submittedName>
        <fullName evidence="3">GNAT family N-acetyltransferase</fullName>
        <ecNumber evidence="3">2.3.1.-</ecNumber>
    </submittedName>
</protein>
<dbReference type="EC" id="2.3.1.-" evidence="3"/>
<evidence type="ECO:0000259" key="1">
    <source>
        <dbReference type="PROSITE" id="PS51186"/>
    </source>
</evidence>
<dbReference type="InterPro" id="IPR000182">
    <property type="entry name" value="GNAT_dom"/>
</dbReference>
<evidence type="ECO:0000259" key="2">
    <source>
        <dbReference type="PROSITE" id="PS51729"/>
    </source>
</evidence>